<dbReference type="PROSITE" id="PS51257">
    <property type="entry name" value="PROKAR_LIPOPROTEIN"/>
    <property type="match status" value="1"/>
</dbReference>
<dbReference type="SUPFAM" id="SSF159501">
    <property type="entry name" value="EreA/ChaN-like"/>
    <property type="match status" value="1"/>
</dbReference>
<reference evidence="4" key="1">
    <citation type="submission" date="2019-09" db="EMBL/GenBank/DDBJ databases">
        <authorList>
            <person name="Chandra G."/>
            <person name="Truman W A."/>
        </authorList>
    </citation>
    <scope>NUCLEOTIDE SEQUENCE [LARGE SCALE GENOMIC DNA]</scope>
    <source>
        <strain evidence="4">PS652</strain>
    </source>
</reference>
<gene>
    <name evidence="3" type="ORF">PS652_01836</name>
    <name evidence="4" type="ORF">PS652_02389</name>
</gene>
<dbReference type="PIRSF" id="PIRSF020419">
    <property type="entry name" value="Fe_uptake_reg_CjrA_prd"/>
    <property type="match status" value="1"/>
</dbReference>
<organism evidence="4">
    <name type="scientific">Pseudomonas fluorescens</name>
    <dbReference type="NCBI Taxonomy" id="294"/>
    <lineage>
        <taxon>Bacteria</taxon>
        <taxon>Pseudomonadati</taxon>
        <taxon>Pseudomonadota</taxon>
        <taxon>Gammaproteobacteria</taxon>
        <taxon>Pseudomonadales</taxon>
        <taxon>Pseudomonadaceae</taxon>
        <taxon>Pseudomonas</taxon>
    </lineage>
</organism>
<evidence type="ECO:0000259" key="2">
    <source>
        <dbReference type="Pfam" id="PF04187"/>
    </source>
</evidence>
<feature type="chain" id="PRO_5023141644" description="Haem-binding uptake Tiki superfamily ChaN domain-containing protein" evidence="1">
    <location>
        <begin position="20"/>
        <end position="294"/>
    </location>
</feature>
<evidence type="ECO:0000313" key="4">
    <source>
        <dbReference type="EMBL" id="VVM83097.1"/>
    </source>
</evidence>
<dbReference type="CDD" id="cd14727">
    <property type="entry name" value="ChanN-like"/>
    <property type="match status" value="1"/>
</dbReference>
<dbReference type="EMBL" id="CABVHG010000012">
    <property type="protein sequence ID" value="VVM83097.1"/>
    <property type="molecule type" value="Genomic_DNA"/>
</dbReference>
<dbReference type="InterPro" id="IPR007314">
    <property type="entry name" value="Cofac_haem-bd_dom"/>
</dbReference>
<dbReference type="RefSeq" id="WP_038994971.1">
    <property type="nucleotide sequence ID" value="NZ_OZ024668.1"/>
</dbReference>
<evidence type="ECO:0000313" key="5">
    <source>
        <dbReference type="Proteomes" id="UP000326595"/>
    </source>
</evidence>
<dbReference type="EMBL" id="OZ024668">
    <property type="protein sequence ID" value="CAK9889007.1"/>
    <property type="molecule type" value="Genomic_DNA"/>
</dbReference>
<feature type="signal peptide" evidence="1">
    <location>
        <begin position="1"/>
        <end position="19"/>
    </location>
</feature>
<accession>A0A5E6SS96</accession>
<name>A0A5E6SS96_PSEFL</name>
<protein>
    <recommendedName>
        <fullName evidence="2">Haem-binding uptake Tiki superfamily ChaN domain-containing protein</fullName>
    </recommendedName>
</protein>
<dbReference type="AlphaFoldDB" id="A0A5E6SS96"/>
<evidence type="ECO:0000256" key="1">
    <source>
        <dbReference type="SAM" id="SignalP"/>
    </source>
</evidence>
<evidence type="ECO:0000313" key="3">
    <source>
        <dbReference type="EMBL" id="CAK9889007.1"/>
    </source>
</evidence>
<proteinExistence type="predicted"/>
<sequence length="294" mass="32284" precursor="true">MRVLLLCMIGLLTACQSHQVLPPPAPIAPLGRDHADLGVIRELASGRTLSPQQLLERLATAPRVLVGEQHDNPDHHVLQLWLLRELAARRTQGSLLMEMLNPDQQTRVDAAQAASRAAQPTADLIDALAWQTGWSWGLYGPLVTYALRQPYPLLAANLDRAQLRQIYTQRPVLEGRASTTAQVQDSLLDDIRTSHCGLLPESQMPAMLAVQQQRDRRMAERLLAAPGPALLLAGAFHVRKDLGVPLHLADLGQPDGNLVLILAEVGKTVSAQSADFVWYTAAQPEQDYCATLRR</sequence>
<feature type="domain" description="Haem-binding uptake Tiki superfamily ChaN" evidence="2">
    <location>
        <begin position="54"/>
        <end position="248"/>
    </location>
</feature>
<dbReference type="Gene3D" id="1.10.8.760">
    <property type="entry name" value="Haem-binding uptake, Tiki superfamily, ChaN, domain 2"/>
    <property type="match status" value="1"/>
</dbReference>
<dbReference type="Pfam" id="PF04187">
    <property type="entry name" value="Cofac_haem_bdg"/>
    <property type="match status" value="1"/>
</dbReference>
<reference evidence="3 5" key="2">
    <citation type="submission" date="2024-03" db="EMBL/GenBank/DDBJ databases">
        <authorList>
            <person name="Alaster D. Moffat"/>
            <person name="Govind Chandra"/>
            <person name="Andrew W. Truman"/>
        </authorList>
    </citation>
    <scope>NUCLEOTIDE SEQUENCE [LARGE SCALE GENOMIC DNA]</scope>
    <source>
        <strain evidence="3">PS652</strain>
    </source>
</reference>
<dbReference type="Proteomes" id="UP000326595">
    <property type="component" value="Chromosome"/>
</dbReference>
<dbReference type="InterPro" id="IPR016773">
    <property type="entry name" value="Fe3_uptake_reg_CjrA_prd"/>
</dbReference>
<dbReference type="Gene3D" id="3.40.50.11550">
    <property type="match status" value="1"/>
</dbReference>
<keyword evidence="1" id="KW-0732">Signal</keyword>